<comment type="caution">
    <text evidence="2">The sequence shown here is derived from an EMBL/GenBank/DDBJ whole genome shotgun (WGS) entry which is preliminary data.</text>
</comment>
<evidence type="ECO:0000313" key="3">
    <source>
        <dbReference type="Proteomes" id="UP000223527"/>
    </source>
</evidence>
<reference evidence="2 3" key="1">
    <citation type="submission" date="2017-10" db="EMBL/GenBank/DDBJ databases">
        <authorList>
            <person name="Banno H."/>
            <person name="Chua N.-H."/>
        </authorList>
    </citation>
    <scope>NUCLEOTIDE SEQUENCE [LARGE SCALE GENOMIC DNA]</scope>
    <source>
        <strain evidence="2 3">YW11</strain>
    </source>
</reference>
<sequence length="468" mass="51164">MVVSSRDTVATPAAATRAFRTDCRLTDALMGGTEAMRQAGEDLLPREPKESLQAYRLRVSRSYLFNGFRRTVESLAGKAFRKPVALGQDVPRELETWSWNFDLTGRDVSEFGRALLQDTLSSGLSFILVDHPPAVPGSTLADQRQRGDRPYATHVRAVDALGIRSTRVGGVEMVTRARIAETVPDLSSPWSDDGVIHQVRVLEPGRWAVYRQTSRKDWVLHEQGTTSLPYVPLFPVYGRRTGFCDGRSPLSDLAWLNLAHWQSYSDYRNILRTASVGFMFGAGIDKDSLGGQFDIGPNRMLVVADPQAKLGYVEHSGAALGSLREHLDSLKEEMAVLGAEMLVRQEARQRTATEVSLNSSESDSQLAAVVDGLSGSLTAAAQAMADFAGLGDCGTWTVSTDFADIPTSQSDLTTLLQLRATGELSRETLYAELQRRGLLSEAFDAAIEGDRLAAEPPRQTTKPVVTTE</sequence>
<gene>
    <name evidence="2" type="ORF">CR162_21615</name>
</gene>
<protein>
    <recommendedName>
        <fullName evidence="1">DUF4055 domain-containing protein</fullName>
    </recommendedName>
</protein>
<dbReference type="InterPro" id="IPR025129">
    <property type="entry name" value="DUF4055"/>
</dbReference>
<evidence type="ECO:0000313" key="2">
    <source>
        <dbReference type="EMBL" id="PHK92884.1"/>
    </source>
</evidence>
<keyword evidence="3" id="KW-1185">Reference proteome</keyword>
<evidence type="ECO:0000259" key="1">
    <source>
        <dbReference type="Pfam" id="PF13264"/>
    </source>
</evidence>
<dbReference type="EMBL" id="PDNU01000095">
    <property type="protein sequence ID" value="PHK92884.1"/>
    <property type="molecule type" value="Genomic_DNA"/>
</dbReference>
<proteinExistence type="predicted"/>
<dbReference type="OrthoDB" id="6668483at2"/>
<dbReference type="AlphaFoldDB" id="A0A2C7A779"/>
<organism evidence="2 3">
    <name type="scientific">Teichococcus rhizosphaerae</name>
    <dbReference type="NCBI Taxonomy" id="1335062"/>
    <lineage>
        <taxon>Bacteria</taxon>
        <taxon>Pseudomonadati</taxon>
        <taxon>Pseudomonadota</taxon>
        <taxon>Alphaproteobacteria</taxon>
        <taxon>Acetobacterales</taxon>
        <taxon>Roseomonadaceae</taxon>
        <taxon>Roseomonas</taxon>
    </lineage>
</organism>
<accession>A0A2C7A779</accession>
<name>A0A2C7A779_9PROT</name>
<dbReference type="Pfam" id="PF13264">
    <property type="entry name" value="DUF4055"/>
    <property type="match status" value="1"/>
</dbReference>
<dbReference type="Proteomes" id="UP000223527">
    <property type="component" value="Unassembled WGS sequence"/>
</dbReference>
<feature type="domain" description="DUF4055" evidence="1">
    <location>
        <begin position="249"/>
        <end position="387"/>
    </location>
</feature>